<accession>A0A916N1J5</accession>
<keyword evidence="2" id="KW-1185">Reference proteome</keyword>
<comment type="caution">
    <text evidence="1">The sequence shown here is derived from an EMBL/GenBank/DDBJ whole genome shotgun (WGS) entry which is preliminary data.</text>
</comment>
<dbReference type="AlphaFoldDB" id="A0A916N1J5"/>
<gene>
    <name evidence="1" type="ORF">GTOL_10624</name>
</gene>
<reference evidence="1" key="1">
    <citation type="submission" date="2021-04" db="EMBL/GenBank/DDBJ databases">
        <authorList>
            <person name="Hornung B."/>
        </authorList>
    </citation>
    <scope>NUCLEOTIDE SEQUENCE</scope>
    <source>
        <strain evidence="1">G5G6</strain>
    </source>
</reference>
<protein>
    <submittedName>
        <fullName evidence="1">Uncharacterized protein</fullName>
    </submittedName>
</protein>
<name>A0A916N1J5_9PROT</name>
<sequence>MFSPSQNQYDSYQYDSSGWLFILFTQTPIVKTIIHNGSNWFFIIWTLCRLISVVEKAPPGNANVLNH</sequence>
<organism evidence="1 2">
    <name type="scientific">Georgfuchsia toluolica</name>
    <dbReference type="NCBI Taxonomy" id="424218"/>
    <lineage>
        <taxon>Bacteria</taxon>
        <taxon>Pseudomonadati</taxon>
        <taxon>Pseudomonadota</taxon>
        <taxon>Betaproteobacteria</taxon>
        <taxon>Nitrosomonadales</taxon>
        <taxon>Sterolibacteriaceae</taxon>
        <taxon>Georgfuchsia</taxon>
    </lineage>
</organism>
<proteinExistence type="predicted"/>
<evidence type="ECO:0000313" key="2">
    <source>
        <dbReference type="Proteomes" id="UP000742786"/>
    </source>
</evidence>
<dbReference type="Proteomes" id="UP000742786">
    <property type="component" value="Unassembled WGS sequence"/>
</dbReference>
<evidence type="ECO:0000313" key="1">
    <source>
        <dbReference type="EMBL" id="CAG4882742.1"/>
    </source>
</evidence>
<dbReference type="EMBL" id="CAJQUM010000001">
    <property type="protein sequence ID" value="CAG4882742.1"/>
    <property type="molecule type" value="Genomic_DNA"/>
</dbReference>